<dbReference type="Proteomes" id="UP000499080">
    <property type="component" value="Unassembled WGS sequence"/>
</dbReference>
<protein>
    <recommendedName>
        <fullName evidence="1">PI3K-RBD domain-containing protein</fullName>
    </recommendedName>
</protein>
<gene>
    <name evidence="2" type="ORF">AVEN_60884_1</name>
</gene>
<name>A0A4Y2WES3_ARAVE</name>
<dbReference type="AlphaFoldDB" id="A0A4Y2WES3"/>
<evidence type="ECO:0000313" key="2">
    <source>
        <dbReference type="EMBL" id="GBO34932.1"/>
    </source>
</evidence>
<reference evidence="2 3" key="1">
    <citation type="journal article" date="2019" name="Sci. Rep.">
        <title>Orb-weaving spider Araneus ventricosus genome elucidates the spidroin gene catalogue.</title>
        <authorList>
            <person name="Kono N."/>
            <person name="Nakamura H."/>
            <person name="Ohtoshi R."/>
            <person name="Moran D.A.P."/>
            <person name="Shinohara A."/>
            <person name="Yoshida Y."/>
            <person name="Fujiwara M."/>
            <person name="Mori M."/>
            <person name="Tomita M."/>
            <person name="Arakawa K."/>
        </authorList>
    </citation>
    <scope>NUCLEOTIDE SEQUENCE [LARGE SCALE GENOMIC DNA]</scope>
</reference>
<accession>A0A4Y2WES3</accession>
<dbReference type="Pfam" id="PF00794">
    <property type="entry name" value="PI3K_rbd"/>
    <property type="match status" value="1"/>
</dbReference>
<proteinExistence type="predicted"/>
<dbReference type="InterPro" id="IPR029071">
    <property type="entry name" value="Ubiquitin-like_domsf"/>
</dbReference>
<keyword evidence="3" id="KW-1185">Reference proteome</keyword>
<dbReference type="OrthoDB" id="67688at2759"/>
<comment type="caution">
    <text evidence="2">The sequence shown here is derived from an EMBL/GenBank/DDBJ whole genome shotgun (WGS) entry which is preliminary data.</text>
</comment>
<evidence type="ECO:0000259" key="1">
    <source>
        <dbReference type="PROSITE" id="PS51546"/>
    </source>
</evidence>
<evidence type="ECO:0000313" key="3">
    <source>
        <dbReference type="Proteomes" id="UP000499080"/>
    </source>
</evidence>
<dbReference type="PROSITE" id="PS51546">
    <property type="entry name" value="PI3K_RBD"/>
    <property type="match status" value="1"/>
</dbReference>
<dbReference type="SUPFAM" id="SSF54236">
    <property type="entry name" value="Ubiquitin-like"/>
    <property type="match status" value="1"/>
</dbReference>
<dbReference type="InterPro" id="IPR000341">
    <property type="entry name" value="PI3K_Ras-bd_dom"/>
</dbReference>
<feature type="domain" description="PI3K-RBD" evidence="1">
    <location>
        <begin position="4"/>
        <end position="93"/>
    </location>
</feature>
<dbReference type="Gene3D" id="3.10.20.90">
    <property type="entry name" value="Phosphatidylinositol 3-kinase Catalytic Subunit, Chain A, domain 1"/>
    <property type="match status" value="1"/>
</dbReference>
<sequence length="100" mass="11135">MGPQITLTLGGRCSLASTFKFYVPPSINPKELLDLVLKKKGPSIGLQGDQSQNFLLKICGLEEYLIGPYPISQYKVGTVSLILTLRIRLPRFPRDTNPIF</sequence>
<dbReference type="EMBL" id="BGPR01058846">
    <property type="protein sequence ID" value="GBO34932.1"/>
    <property type="molecule type" value="Genomic_DNA"/>
</dbReference>
<organism evidence="2 3">
    <name type="scientific">Araneus ventricosus</name>
    <name type="common">Orbweaver spider</name>
    <name type="synonym">Epeira ventricosa</name>
    <dbReference type="NCBI Taxonomy" id="182803"/>
    <lineage>
        <taxon>Eukaryota</taxon>
        <taxon>Metazoa</taxon>
        <taxon>Ecdysozoa</taxon>
        <taxon>Arthropoda</taxon>
        <taxon>Chelicerata</taxon>
        <taxon>Arachnida</taxon>
        <taxon>Araneae</taxon>
        <taxon>Araneomorphae</taxon>
        <taxon>Entelegynae</taxon>
        <taxon>Araneoidea</taxon>
        <taxon>Araneidae</taxon>
        <taxon>Araneus</taxon>
    </lineage>
</organism>